<keyword evidence="10" id="KW-1185">Reference proteome</keyword>
<accession>A0A1I5GKJ0</accession>
<comment type="subunit">
    <text evidence="5">Binds ribosomal protein uS19.</text>
</comment>
<feature type="domain" description="Ribosome maturation factor RimM PRC barrel" evidence="8">
    <location>
        <begin position="105"/>
        <end position="172"/>
    </location>
</feature>
<dbReference type="Pfam" id="PF01782">
    <property type="entry name" value="RimM"/>
    <property type="match status" value="1"/>
</dbReference>
<dbReference type="RefSeq" id="WP_090072283.1">
    <property type="nucleotide sequence ID" value="NZ_FOVR01000005.1"/>
</dbReference>
<dbReference type="Gene3D" id="2.40.30.60">
    <property type="entry name" value="RimM"/>
    <property type="match status" value="1"/>
</dbReference>
<dbReference type="InterPro" id="IPR056792">
    <property type="entry name" value="PRC_RimM"/>
</dbReference>
<comment type="similarity">
    <text evidence="5">Belongs to the RimM family.</text>
</comment>
<evidence type="ECO:0000256" key="4">
    <source>
        <dbReference type="ARBA" id="ARBA00023186"/>
    </source>
</evidence>
<dbReference type="InterPro" id="IPR011961">
    <property type="entry name" value="RimM"/>
</dbReference>
<dbReference type="GO" id="GO:0006364">
    <property type="term" value="P:rRNA processing"/>
    <property type="evidence" value="ECO:0007669"/>
    <property type="project" value="UniProtKB-UniRule"/>
</dbReference>
<dbReference type="HAMAP" id="MF_00014">
    <property type="entry name" value="Ribosome_mat_RimM"/>
    <property type="match status" value="1"/>
</dbReference>
<dbReference type="SUPFAM" id="SSF50346">
    <property type="entry name" value="PRC-barrel domain"/>
    <property type="match status" value="1"/>
</dbReference>
<dbReference type="InterPro" id="IPR002676">
    <property type="entry name" value="RimM_N"/>
</dbReference>
<evidence type="ECO:0000313" key="9">
    <source>
        <dbReference type="EMBL" id="SFO36505.1"/>
    </source>
</evidence>
<evidence type="ECO:0000313" key="10">
    <source>
        <dbReference type="Proteomes" id="UP000199236"/>
    </source>
</evidence>
<comment type="subcellular location">
    <subcellularLocation>
        <location evidence="5">Cytoplasm</location>
    </subcellularLocation>
</comment>
<dbReference type="GO" id="GO:0042274">
    <property type="term" value="P:ribosomal small subunit biogenesis"/>
    <property type="evidence" value="ECO:0007669"/>
    <property type="project" value="UniProtKB-UniRule"/>
</dbReference>
<dbReference type="Pfam" id="PF24986">
    <property type="entry name" value="PRC_RimM"/>
    <property type="match status" value="1"/>
</dbReference>
<feature type="region of interest" description="Disordered" evidence="6">
    <location>
        <begin position="170"/>
        <end position="203"/>
    </location>
</feature>
<evidence type="ECO:0000256" key="5">
    <source>
        <dbReference type="HAMAP-Rule" id="MF_00014"/>
    </source>
</evidence>
<proteinExistence type="inferred from homology"/>
<dbReference type="Proteomes" id="UP000199236">
    <property type="component" value="Unassembled WGS sequence"/>
</dbReference>
<dbReference type="EMBL" id="FOVR01000005">
    <property type="protein sequence ID" value="SFO36505.1"/>
    <property type="molecule type" value="Genomic_DNA"/>
</dbReference>
<sequence length="203" mass="22382">MAKGPTDPQGKVCIAQFGAAHGIRGEVRVKLFADDPDALFAYGPLETADGTRQFEFLSARESKTVFVCRVKGLNNRNDVEALTGTRLYVDREQLPELEEEEFYHSDLIGLDARLEDGSSIGSIVAIHDFGAGDMLDVMPKRGKGYYIPFTREVVPEVKVSQGYVLVMPPEGLLDEPDEDEKAQEGEGVDFSKTPELLDGLKKE</sequence>
<organism evidence="9 10">
    <name type="scientific">Cohaesibacter marisflavi</name>
    <dbReference type="NCBI Taxonomy" id="655353"/>
    <lineage>
        <taxon>Bacteria</taxon>
        <taxon>Pseudomonadati</taxon>
        <taxon>Pseudomonadota</taxon>
        <taxon>Alphaproteobacteria</taxon>
        <taxon>Hyphomicrobiales</taxon>
        <taxon>Cohaesibacteraceae</taxon>
    </lineage>
</organism>
<dbReference type="SUPFAM" id="SSF50447">
    <property type="entry name" value="Translation proteins"/>
    <property type="match status" value="1"/>
</dbReference>
<evidence type="ECO:0000256" key="3">
    <source>
        <dbReference type="ARBA" id="ARBA00022552"/>
    </source>
</evidence>
<evidence type="ECO:0000256" key="2">
    <source>
        <dbReference type="ARBA" id="ARBA00022517"/>
    </source>
</evidence>
<feature type="domain" description="RimM N-terminal" evidence="7">
    <location>
        <begin position="13"/>
        <end position="93"/>
    </location>
</feature>
<keyword evidence="4 5" id="KW-0143">Chaperone</keyword>
<evidence type="ECO:0000256" key="6">
    <source>
        <dbReference type="SAM" id="MobiDB-lite"/>
    </source>
</evidence>
<keyword evidence="3 5" id="KW-0698">rRNA processing</keyword>
<protein>
    <recommendedName>
        <fullName evidence="5">Ribosome maturation factor RimM</fullName>
    </recommendedName>
</protein>
<comment type="domain">
    <text evidence="5">The PRC barrel domain binds ribosomal protein uS19.</text>
</comment>
<dbReference type="GO" id="GO:0043022">
    <property type="term" value="F:ribosome binding"/>
    <property type="evidence" value="ECO:0007669"/>
    <property type="project" value="InterPro"/>
</dbReference>
<dbReference type="NCBIfam" id="TIGR02273">
    <property type="entry name" value="16S_RimM"/>
    <property type="match status" value="1"/>
</dbReference>
<gene>
    <name evidence="5" type="primary">rimM</name>
    <name evidence="9" type="ORF">SAMN04488056_10528</name>
</gene>
<keyword evidence="2 5" id="KW-0690">Ribosome biogenesis</keyword>
<feature type="compositionally biased region" description="Acidic residues" evidence="6">
    <location>
        <begin position="172"/>
        <end position="181"/>
    </location>
</feature>
<dbReference type="GO" id="GO:0005840">
    <property type="term" value="C:ribosome"/>
    <property type="evidence" value="ECO:0007669"/>
    <property type="project" value="InterPro"/>
</dbReference>
<dbReference type="InterPro" id="IPR011033">
    <property type="entry name" value="PRC_barrel-like_sf"/>
</dbReference>
<dbReference type="PANTHER" id="PTHR33692:SF1">
    <property type="entry name" value="RIBOSOME MATURATION FACTOR RIMM"/>
    <property type="match status" value="1"/>
</dbReference>
<evidence type="ECO:0000259" key="8">
    <source>
        <dbReference type="Pfam" id="PF24986"/>
    </source>
</evidence>
<dbReference type="OrthoDB" id="9788191at2"/>
<evidence type="ECO:0000256" key="1">
    <source>
        <dbReference type="ARBA" id="ARBA00022490"/>
    </source>
</evidence>
<dbReference type="STRING" id="655353.SAMN04488056_10528"/>
<dbReference type="GO" id="GO:0005737">
    <property type="term" value="C:cytoplasm"/>
    <property type="evidence" value="ECO:0007669"/>
    <property type="project" value="UniProtKB-SubCell"/>
</dbReference>
<name>A0A1I5GKJ0_9HYPH</name>
<dbReference type="AlphaFoldDB" id="A0A1I5GKJ0"/>
<reference evidence="9 10" key="1">
    <citation type="submission" date="2016-10" db="EMBL/GenBank/DDBJ databases">
        <authorList>
            <person name="de Groot N.N."/>
        </authorList>
    </citation>
    <scope>NUCLEOTIDE SEQUENCE [LARGE SCALE GENOMIC DNA]</scope>
    <source>
        <strain evidence="9 10">CGMCC 1.9157</strain>
    </source>
</reference>
<dbReference type="Gene3D" id="2.30.30.240">
    <property type="entry name" value="PRC-barrel domain"/>
    <property type="match status" value="1"/>
</dbReference>
<dbReference type="InterPro" id="IPR009000">
    <property type="entry name" value="Transl_B-barrel_sf"/>
</dbReference>
<evidence type="ECO:0000259" key="7">
    <source>
        <dbReference type="Pfam" id="PF01782"/>
    </source>
</evidence>
<dbReference type="InterPro" id="IPR036976">
    <property type="entry name" value="RimM_N_sf"/>
</dbReference>
<keyword evidence="1 5" id="KW-0963">Cytoplasm</keyword>
<dbReference type="PANTHER" id="PTHR33692">
    <property type="entry name" value="RIBOSOME MATURATION FACTOR RIMM"/>
    <property type="match status" value="1"/>
</dbReference>
<comment type="function">
    <text evidence="5">An accessory protein needed during the final step in the assembly of 30S ribosomal subunit, possibly for assembly of the head region. Essential for efficient processing of 16S rRNA. May be needed both before and after RbfA during the maturation of 16S rRNA. It has affinity for free ribosomal 30S subunits but not for 70S ribosomes.</text>
</comment>